<proteinExistence type="predicted"/>
<sequence>QMLSTKIKATLPLLRKIVLGRDAGQTEADTQLFPSQFYLLSLFGFISDQLLVRTIDAKHKPLTFFNMTEHDANNIVNLVYLIYHFGHQKVTGSSLIELKKNKEPQNEVQDYFGELSCPLIYSSYIFAAQVAMTSPVNTLFMTSLNTNCIIRADLDKYKDNTQLFNSELLMVQLDYFTLLLTFNRFGYRESSVDQFYKYFQTNISLSSIVANVSQEPQEFLRKHFLIKEATKNAPNLLYRGAQHRQVGVPSIYSSYATASFVFNQQSHTSQTSTSKLSKEIKKKRSIFGFTSSSTLSLSTLMESFKRTPKAIMSMDQFDGVIDSIGHRQVYSDRPLIDAHEDKNTKDYVIDYTQDVEVLQYRKHREELAKTMSSAEEKAFAKQTVQCRIEQLSIQPSAELSDSEYKEYKDFFLQKLSNVANEYDFFFPFVNDSFHAVFKNKVFKTCIIDAVVTGNYKNFFSFFAPPQQRENELPDLKTKKALLLQDKSFTEKFLKPRLINSSNYSVFARYLWAQFRYSNQKEKPIEQKKAETKMLAVCFGHFFAETVLFIGGDSATDLATILHLALQSMIPVTCKKTKREVKPIYYFVKAVINNIRDVLGGGSQTVLNEVVGKFTLKSTDVTPFGQMVKEAIESRQK</sequence>
<dbReference type="KEGG" id="eiv:EIN_030080"/>
<keyword evidence="2" id="KW-1185">Reference proteome</keyword>
<evidence type="ECO:0000313" key="1">
    <source>
        <dbReference type="EMBL" id="ELP86397.1"/>
    </source>
</evidence>
<dbReference type="Proteomes" id="UP000014680">
    <property type="component" value="Unassembled WGS sequence"/>
</dbReference>
<evidence type="ECO:0000313" key="2">
    <source>
        <dbReference type="Proteomes" id="UP000014680"/>
    </source>
</evidence>
<dbReference type="AlphaFoldDB" id="A0A0A1TY08"/>
<dbReference type="RefSeq" id="XP_004185743.1">
    <property type="nucleotide sequence ID" value="XM_004185695.1"/>
</dbReference>
<feature type="non-terminal residue" evidence="1">
    <location>
        <position position="1"/>
    </location>
</feature>
<dbReference type="EMBL" id="KB206969">
    <property type="protein sequence ID" value="ELP86397.1"/>
    <property type="molecule type" value="Genomic_DNA"/>
</dbReference>
<dbReference type="VEuPathDB" id="AmoebaDB:EIN_030080"/>
<dbReference type="OrthoDB" id="27628at2759"/>
<dbReference type="GeneID" id="14885436"/>
<reference evidence="1 2" key="1">
    <citation type="submission" date="2012-10" db="EMBL/GenBank/DDBJ databases">
        <authorList>
            <person name="Zafar N."/>
            <person name="Inman J."/>
            <person name="Hall N."/>
            <person name="Lorenzi H."/>
            <person name="Caler E."/>
        </authorList>
    </citation>
    <scope>NUCLEOTIDE SEQUENCE [LARGE SCALE GENOMIC DNA]</scope>
    <source>
        <strain evidence="1 2">IP1</strain>
    </source>
</reference>
<organism evidence="1 2">
    <name type="scientific">Entamoeba invadens IP1</name>
    <dbReference type="NCBI Taxonomy" id="370355"/>
    <lineage>
        <taxon>Eukaryota</taxon>
        <taxon>Amoebozoa</taxon>
        <taxon>Evosea</taxon>
        <taxon>Archamoebae</taxon>
        <taxon>Mastigamoebida</taxon>
        <taxon>Entamoebidae</taxon>
        <taxon>Entamoeba</taxon>
    </lineage>
</organism>
<gene>
    <name evidence="1" type="ORF">EIN_030080</name>
</gene>
<protein>
    <submittedName>
        <fullName evidence="1">Uncharacterized protein</fullName>
    </submittedName>
</protein>
<name>A0A0A1TY08_ENTIV</name>
<accession>A0A0A1TY08</accession>